<dbReference type="InterPro" id="IPR003607">
    <property type="entry name" value="HD/PDEase_dom"/>
</dbReference>
<evidence type="ECO:0000259" key="1">
    <source>
        <dbReference type="PROSITE" id="PS51833"/>
    </source>
</evidence>
<dbReference type="NCBIfam" id="TIGR00277">
    <property type="entry name" value="HDIG"/>
    <property type="match status" value="1"/>
</dbReference>
<dbReference type="EMBL" id="BAAAZE010000008">
    <property type="protein sequence ID" value="GAA4024165.1"/>
    <property type="molecule type" value="Genomic_DNA"/>
</dbReference>
<feature type="domain" description="HDOD" evidence="1">
    <location>
        <begin position="16"/>
        <end position="210"/>
    </location>
</feature>
<accession>A0ABP7TC58</accession>
<proteinExistence type="predicted"/>
<dbReference type="Pfam" id="PF08668">
    <property type="entry name" value="HDOD"/>
    <property type="match status" value="1"/>
</dbReference>
<reference evidence="3" key="1">
    <citation type="journal article" date="2019" name="Int. J. Syst. Evol. Microbiol.">
        <title>The Global Catalogue of Microorganisms (GCM) 10K type strain sequencing project: providing services to taxonomists for standard genome sequencing and annotation.</title>
        <authorList>
            <consortium name="The Broad Institute Genomics Platform"/>
            <consortium name="The Broad Institute Genome Sequencing Center for Infectious Disease"/>
            <person name="Wu L."/>
            <person name="Ma J."/>
        </authorList>
    </citation>
    <scope>NUCLEOTIDE SEQUENCE [LARGE SCALE GENOMIC DNA]</scope>
    <source>
        <strain evidence="3">JCM 16673</strain>
    </source>
</reference>
<name>A0ABP7TC58_9BURK</name>
<dbReference type="InterPro" id="IPR013976">
    <property type="entry name" value="HDOD"/>
</dbReference>
<dbReference type="PANTHER" id="PTHR33525:SF3">
    <property type="entry name" value="RIBONUCLEASE Y"/>
    <property type="match status" value="1"/>
</dbReference>
<dbReference type="InterPro" id="IPR052340">
    <property type="entry name" value="RNase_Y/CdgJ"/>
</dbReference>
<dbReference type="CDD" id="cd00077">
    <property type="entry name" value="HDc"/>
    <property type="match status" value="1"/>
</dbReference>
<comment type="caution">
    <text evidence="2">The sequence shown here is derived from an EMBL/GenBank/DDBJ whole genome shotgun (WGS) entry which is preliminary data.</text>
</comment>
<dbReference type="Proteomes" id="UP001501353">
    <property type="component" value="Unassembled WGS sequence"/>
</dbReference>
<protein>
    <submittedName>
        <fullName evidence="2">HDOD domain-containing protein</fullName>
    </submittedName>
</protein>
<gene>
    <name evidence="2" type="ORF">GCM10022212_22150</name>
</gene>
<evidence type="ECO:0000313" key="3">
    <source>
        <dbReference type="Proteomes" id="UP001501353"/>
    </source>
</evidence>
<dbReference type="RefSeq" id="WP_344763367.1">
    <property type="nucleotide sequence ID" value="NZ_BAAAZE010000008.1"/>
</dbReference>
<keyword evidence="3" id="KW-1185">Reference proteome</keyword>
<organism evidence="2 3">
    <name type="scientific">Actimicrobium antarcticum</name>
    <dbReference type="NCBI Taxonomy" id="1051899"/>
    <lineage>
        <taxon>Bacteria</taxon>
        <taxon>Pseudomonadati</taxon>
        <taxon>Pseudomonadota</taxon>
        <taxon>Betaproteobacteria</taxon>
        <taxon>Burkholderiales</taxon>
        <taxon>Oxalobacteraceae</taxon>
        <taxon>Actimicrobium</taxon>
    </lineage>
</organism>
<evidence type="ECO:0000313" key="2">
    <source>
        <dbReference type="EMBL" id="GAA4024165.1"/>
    </source>
</evidence>
<dbReference type="InterPro" id="IPR006675">
    <property type="entry name" value="HDIG_dom"/>
</dbReference>
<dbReference type="Gene3D" id="1.10.3210.10">
    <property type="entry name" value="Hypothetical protein af1432"/>
    <property type="match status" value="1"/>
</dbReference>
<sequence length="278" mass="30065">MATVIRDDVIKNVRDLPSLPAVVMELLNSIDEDNVDISVLANKVAQDMALTAKTLSLANSSYFAPAVKVTTIQQAITLLGMRNVRTLITKAALSGCFPERACKGFDHALFWQHSTATSIAAGILALHLNLNQDYARTAALLHDIGRLVLVSCFPQDYASAVELHTEQGIAMLEAERQVFGMDHAEAGALLAANWNFSDTMRLAIAGHHEPDRPGAGFLAAIVHVANAMVHQIASAEEGHQIMPSVSRTAWEALNLDDAIYARICQEVQVAFEKLQAAT</sequence>
<dbReference type="PROSITE" id="PS51833">
    <property type="entry name" value="HDOD"/>
    <property type="match status" value="1"/>
</dbReference>
<dbReference type="SUPFAM" id="SSF109604">
    <property type="entry name" value="HD-domain/PDEase-like"/>
    <property type="match status" value="1"/>
</dbReference>
<dbReference type="PANTHER" id="PTHR33525">
    <property type="match status" value="1"/>
</dbReference>